<dbReference type="GO" id="GO:0000271">
    <property type="term" value="P:polysaccharide biosynthetic process"/>
    <property type="evidence" value="ECO:0007669"/>
    <property type="project" value="InterPro"/>
</dbReference>
<keyword evidence="3 6" id="KW-0812">Transmembrane</keyword>
<reference evidence="8 9" key="1">
    <citation type="submission" date="2019-04" db="EMBL/GenBank/DDBJ databases">
        <title>Microbes associate with the intestines of laboratory mice.</title>
        <authorList>
            <person name="Navarre W."/>
            <person name="Wong E."/>
            <person name="Huang K.C."/>
            <person name="Tropini C."/>
            <person name="Ng K."/>
            <person name="Yu B."/>
        </authorList>
    </citation>
    <scope>NUCLEOTIDE SEQUENCE [LARGE SCALE GENOMIC DNA]</scope>
    <source>
        <strain evidence="8 9">NM80_B27</strain>
    </source>
</reference>
<comment type="caution">
    <text evidence="8">The sequence shown here is derived from an EMBL/GenBank/DDBJ whole genome shotgun (WGS) entry which is preliminary data.</text>
</comment>
<feature type="transmembrane region" description="Helical" evidence="6">
    <location>
        <begin position="99"/>
        <end position="119"/>
    </location>
</feature>
<accession>A0A4S4G139</accession>
<feature type="domain" description="GtrA/DPMS transmembrane" evidence="7">
    <location>
        <begin position="10"/>
        <end position="124"/>
    </location>
</feature>
<sequence length="150" mass="16415">MRHLVQQFMKFGIVGVIAFAIDYGLMVALTELAGVEYLLSASISFTVSVIFNYLTSMRYVFTHKEGLSRHREFVIFVVLSVIGLGINDALMWLGTSLLGISYLITKIGATAVVMVYNFVTRKKFLDAGAGAPDERTADDAGDVEPIALRG</sequence>
<dbReference type="AlphaFoldDB" id="A0A4S4G139"/>
<dbReference type="Pfam" id="PF04138">
    <property type="entry name" value="GtrA_DPMS_TM"/>
    <property type="match status" value="1"/>
</dbReference>
<keyword evidence="4 6" id="KW-1133">Transmembrane helix</keyword>
<dbReference type="PANTHER" id="PTHR38459:SF1">
    <property type="entry name" value="PROPHAGE BACTOPRENOL-LINKED GLUCOSE TRANSLOCASE HOMOLOG"/>
    <property type="match status" value="1"/>
</dbReference>
<dbReference type="GO" id="GO:0005886">
    <property type="term" value="C:plasma membrane"/>
    <property type="evidence" value="ECO:0007669"/>
    <property type="project" value="TreeGrafter"/>
</dbReference>
<evidence type="ECO:0000313" key="9">
    <source>
        <dbReference type="Proteomes" id="UP000308978"/>
    </source>
</evidence>
<gene>
    <name evidence="8" type="ORF">E5986_08720</name>
</gene>
<evidence type="ECO:0000256" key="1">
    <source>
        <dbReference type="ARBA" id="ARBA00004141"/>
    </source>
</evidence>
<dbReference type="EMBL" id="SSTJ01000012">
    <property type="protein sequence ID" value="THG36674.1"/>
    <property type="molecule type" value="Genomic_DNA"/>
</dbReference>
<evidence type="ECO:0000256" key="5">
    <source>
        <dbReference type="ARBA" id="ARBA00023136"/>
    </source>
</evidence>
<protein>
    <submittedName>
        <fullName evidence="8">GtrA family protein</fullName>
    </submittedName>
</protein>
<comment type="subcellular location">
    <subcellularLocation>
        <location evidence="1">Membrane</location>
        <topology evidence="1">Multi-pass membrane protein</topology>
    </subcellularLocation>
</comment>
<feature type="transmembrane region" description="Helical" evidence="6">
    <location>
        <begin position="39"/>
        <end position="61"/>
    </location>
</feature>
<evidence type="ECO:0000256" key="2">
    <source>
        <dbReference type="ARBA" id="ARBA00009399"/>
    </source>
</evidence>
<organism evidence="8 9">
    <name type="scientific">Adlercreutzia caecimuris</name>
    <dbReference type="NCBI Taxonomy" id="671266"/>
    <lineage>
        <taxon>Bacteria</taxon>
        <taxon>Bacillati</taxon>
        <taxon>Actinomycetota</taxon>
        <taxon>Coriobacteriia</taxon>
        <taxon>Eggerthellales</taxon>
        <taxon>Eggerthellaceae</taxon>
        <taxon>Adlercreutzia</taxon>
    </lineage>
</organism>
<evidence type="ECO:0000256" key="3">
    <source>
        <dbReference type="ARBA" id="ARBA00022692"/>
    </source>
</evidence>
<proteinExistence type="inferred from homology"/>
<keyword evidence="5 6" id="KW-0472">Membrane</keyword>
<feature type="transmembrane region" description="Helical" evidence="6">
    <location>
        <begin position="73"/>
        <end position="93"/>
    </location>
</feature>
<comment type="similarity">
    <text evidence="2">Belongs to the GtrA family.</text>
</comment>
<evidence type="ECO:0000259" key="7">
    <source>
        <dbReference type="Pfam" id="PF04138"/>
    </source>
</evidence>
<dbReference type="RefSeq" id="WP_136435163.1">
    <property type="nucleotide sequence ID" value="NZ_SSTJ01000012.1"/>
</dbReference>
<dbReference type="InterPro" id="IPR007267">
    <property type="entry name" value="GtrA_DPMS_TM"/>
</dbReference>
<feature type="transmembrane region" description="Helical" evidence="6">
    <location>
        <begin position="12"/>
        <end position="33"/>
    </location>
</feature>
<evidence type="ECO:0000313" key="8">
    <source>
        <dbReference type="EMBL" id="THG36674.1"/>
    </source>
</evidence>
<dbReference type="Proteomes" id="UP000308978">
    <property type="component" value="Unassembled WGS sequence"/>
</dbReference>
<dbReference type="PANTHER" id="PTHR38459">
    <property type="entry name" value="PROPHAGE BACTOPRENOL-LINKED GLUCOSE TRANSLOCASE HOMOLOG"/>
    <property type="match status" value="1"/>
</dbReference>
<evidence type="ECO:0000256" key="6">
    <source>
        <dbReference type="SAM" id="Phobius"/>
    </source>
</evidence>
<name>A0A4S4G139_9ACTN</name>
<evidence type="ECO:0000256" key="4">
    <source>
        <dbReference type="ARBA" id="ARBA00022989"/>
    </source>
</evidence>
<dbReference type="InterPro" id="IPR051401">
    <property type="entry name" value="GtrA_CellWall_Glycosyl"/>
</dbReference>